<dbReference type="EMBL" id="JAIWQS010000005">
    <property type="protein sequence ID" value="KAJ8764692.1"/>
    <property type="molecule type" value="Genomic_DNA"/>
</dbReference>
<evidence type="ECO:0000256" key="1">
    <source>
        <dbReference type="SAM" id="MobiDB-lite"/>
    </source>
</evidence>
<gene>
    <name evidence="2" type="ORF">K2173_007781</name>
</gene>
<feature type="region of interest" description="Disordered" evidence="1">
    <location>
        <begin position="128"/>
        <end position="151"/>
    </location>
</feature>
<reference evidence="2 3" key="1">
    <citation type="submission" date="2021-09" db="EMBL/GenBank/DDBJ databases">
        <title>Genomic insights and catalytic innovation underlie evolution of tropane alkaloids biosynthesis.</title>
        <authorList>
            <person name="Wang Y.-J."/>
            <person name="Tian T."/>
            <person name="Huang J.-P."/>
            <person name="Huang S.-X."/>
        </authorList>
    </citation>
    <scope>NUCLEOTIDE SEQUENCE [LARGE SCALE GENOMIC DNA]</scope>
    <source>
        <strain evidence="2">KIB-2018</strain>
        <tissue evidence="2">Leaf</tissue>
    </source>
</reference>
<dbReference type="AlphaFoldDB" id="A0AAV8TCU4"/>
<sequence length="181" mass="20251">MEYWMVEGLSHLASGLEVPKNAVLPNNLSIRRLGENGELLCDSISVTYPWKLNVVSKKWVATRRVFQTGWYDELMKENSSRQGQGLLEVQGCHYQDEGFEDLLSEEREDHSSGQVCRDVLVDDGDMEQHKTLPRHNSDESDNVTLQEGADRCSEDVVLESGAPGSVVVEVSQHLGEATLFS</sequence>
<accession>A0AAV8TCU4</accession>
<comment type="caution">
    <text evidence="2">The sequence shown here is derived from an EMBL/GenBank/DDBJ whole genome shotgun (WGS) entry which is preliminary data.</text>
</comment>
<dbReference type="Proteomes" id="UP001159364">
    <property type="component" value="Linkage Group LG05"/>
</dbReference>
<name>A0AAV8TCU4_9ROSI</name>
<evidence type="ECO:0000313" key="2">
    <source>
        <dbReference type="EMBL" id="KAJ8764692.1"/>
    </source>
</evidence>
<evidence type="ECO:0000313" key="3">
    <source>
        <dbReference type="Proteomes" id="UP001159364"/>
    </source>
</evidence>
<organism evidence="2 3">
    <name type="scientific">Erythroxylum novogranatense</name>
    <dbReference type="NCBI Taxonomy" id="1862640"/>
    <lineage>
        <taxon>Eukaryota</taxon>
        <taxon>Viridiplantae</taxon>
        <taxon>Streptophyta</taxon>
        <taxon>Embryophyta</taxon>
        <taxon>Tracheophyta</taxon>
        <taxon>Spermatophyta</taxon>
        <taxon>Magnoliopsida</taxon>
        <taxon>eudicotyledons</taxon>
        <taxon>Gunneridae</taxon>
        <taxon>Pentapetalae</taxon>
        <taxon>rosids</taxon>
        <taxon>fabids</taxon>
        <taxon>Malpighiales</taxon>
        <taxon>Erythroxylaceae</taxon>
        <taxon>Erythroxylum</taxon>
    </lineage>
</organism>
<feature type="compositionally biased region" description="Basic and acidic residues" evidence="1">
    <location>
        <begin position="128"/>
        <end position="138"/>
    </location>
</feature>
<protein>
    <submittedName>
        <fullName evidence="2">Uncharacterized protein</fullName>
    </submittedName>
</protein>
<proteinExistence type="predicted"/>
<keyword evidence="3" id="KW-1185">Reference proteome</keyword>